<dbReference type="InterPro" id="IPR000210">
    <property type="entry name" value="BTB/POZ_dom"/>
</dbReference>
<evidence type="ECO:0000256" key="3">
    <source>
        <dbReference type="ARBA" id="ARBA00022692"/>
    </source>
</evidence>
<dbReference type="SMART" id="SM00225">
    <property type="entry name" value="BTB"/>
    <property type="match status" value="1"/>
</dbReference>
<dbReference type="InterPro" id="IPR011333">
    <property type="entry name" value="SKP1/BTB/POZ_sf"/>
</dbReference>
<keyword evidence="3" id="KW-0812">Transmembrane</keyword>
<reference evidence="10 11" key="1">
    <citation type="submission" date="2018-04" db="EMBL/GenBank/DDBJ databases">
        <title>The genome of golden apple snail Pomacea canaliculata provides insight into stress tolerance and invasive adaptation.</title>
        <authorList>
            <person name="Liu C."/>
            <person name="Liu B."/>
            <person name="Ren Y."/>
            <person name="Zhang Y."/>
            <person name="Wang H."/>
            <person name="Li S."/>
            <person name="Jiang F."/>
            <person name="Yin L."/>
            <person name="Zhang G."/>
            <person name="Qian W."/>
            <person name="Fan W."/>
        </authorList>
    </citation>
    <scope>NUCLEOTIDE SEQUENCE [LARGE SCALE GENOMIC DNA]</scope>
    <source>
        <strain evidence="10">SZHN2017</strain>
        <tissue evidence="10">Muscle</tissue>
    </source>
</reference>
<organism evidence="10 11">
    <name type="scientific">Pomacea canaliculata</name>
    <name type="common">Golden apple snail</name>
    <dbReference type="NCBI Taxonomy" id="400727"/>
    <lineage>
        <taxon>Eukaryota</taxon>
        <taxon>Metazoa</taxon>
        <taxon>Spiralia</taxon>
        <taxon>Lophotrochozoa</taxon>
        <taxon>Mollusca</taxon>
        <taxon>Gastropoda</taxon>
        <taxon>Caenogastropoda</taxon>
        <taxon>Architaenioglossa</taxon>
        <taxon>Ampullarioidea</taxon>
        <taxon>Ampullariidae</taxon>
        <taxon>Pomacea</taxon>
    </lineage>
</organism>
<keyword evidence="5" id="KW-0406">Ion transport</keyword>
<evidence type="ECO:0000256" key="6">
    <source>
        <dbReference type="ARBA" id="ARBA00023136"/>
    </source>
</evidence>
<comment type="caution">
    <text evidence="10">The sequence shown here is derived from an EMBL/GenBank/DDBJ whole genome shotgun (WGS) entry which is preliminary data.</text>
</comment>
<evidence type="ECO:0000256" key="2">
    <source>
        <dbReference type="ARBA" id="ARBA00022448"/>
    </source>
</evidence>
<dbReference type="Proteomes" id="UP000245119">
    <property type="component" value="Linkage Group LG10"/>
</dbReference>
<comment type="subcellular location">
    <subcellularLocation>
        <location evidence="1">Membrane</location>
        <topology evidence="1">Multi-pass membrane protein</topology>
    </subcellularLocation>
</comment>
<dbReference type="Pfam" id="PF02214">
    <property type="entry name" value="BTB_2"/>
    <property type="match status" value="1"/>
</dbReference>
<dbReference type="InterPro" id="IPR003131">
    <property type="entry name" value="T1-type_BTB"/>
</dbReference>
<evidence type="ECO:0000313" key="10">
    <source>
        <dbReference type="EMBL" id="PVD22863.1"/>
    </source>
</evidence>
<evidence type="ECO:0000259" key="9">
    <source>
        <dbReference type="SMART" id="SM00225"/>
    </source>
</evidence>
<accession>A0A2T7NNY3</accession>
<feature type="region of interest" description="Disordered" evidence="8">
    <location>
        <begin position="1"/>
        <end position="110"/>
    </location>
</feature>
<feature type="compositionally biased region" description="Basic residues" evidence="8">
    <location>
        <begin position="28"/>
        <end position="45"/>
    </location>
</feature>
<evidence type="ECO:0000256" key="1">
    <source>
        <dbReference type="ARBA" id="ARBA00004141"/>
    </source>
</evidence>
<dbReference type="STRING" id="400727.A0A2T7NNY3"/>
<dbReference type="PRINTS" id="PR01494">
    <property type="entry name" value="KV9CHANNEL"/>
</dbReference>
<dbReference type="PANTHER" id="PTHR11537:SF254">
    <property type="entry name" value="POTASSIUM VOLTAGE-GATED CHANNEL PROTEIN SHAB"/>
    <property type="match status" value="1"/>
</dbReference>
<dbReference type="InterPro" id="IPR028325">
    <property type="entry name" value="VG_K_chnl"/>
</dbReference>
<dbReference type="GO" id="GO:0008076">
    <property type="term" value="C:voltage-gated potassium channel complex"/>
    <property type="evidence" value="ECO:0007669"/>
    <property type="project" value="InterPro"/>
</dbReference>
<dbReference type="AlphaFoldDB" id="A0A2T7NNY3"/>
<keyword evidence="6" id="KW-0472">Membrane</keyword>
<dbReference type="GO" id="GO:0051260">
    <property type="term" value="P:protein homooligomerization"/>
    <property type="evidence" value="ECO:0007669"/>
    <property type="project" value="InterPro"/>
</dbReference>
<evidence type="ECO:0000256" key="5">
    <source>
        <dbReference type="ARBA" id="ARBA00023065"/>
    </source>
</evidence>
<name>A0A2T7NNY3_POMCA</name>
<feature type="compositionally biased region" description="Basic and acidic residues" evidence="8">
    <location>
        <begin position="46"/>
        <end position="61"/>
    </location>
</feature>
<dbReference type="GO" id="GO:0001508">
    <property type="term" value="P:action potential"/>
    <property type="evidence" value="ECO:0007669"/>
    <property type="project" value="TreeGrafter"/>
</dbReference>
<feature type="domain" description="BTB" evidence="9">
    <location>
        <begin position="216"/>
        <end position="325"/>
    </location>
</feature>
<dbReference type="PANTHER" id="PTHR11537">
    <property type="entry name" value="VOLTAGE-GATED POTASSIUM CHANNEL"/>
    <property type="match status" value="1"/>
</dbReference>
<protein>
    <recommendedName>
        <fullName evidence="9">BTB domain-containing protein</fullName>
    </recommendedName>
</protein>
<keyword evidence="4" id="KW-1133">Transmembrane helix</keyword>
<dbReference type="FunFam" id="3.30.710.10:FF:000010">
    <property type="entry name" value="Potassium voltage-gated channel subfamily B member"/>
    <property type="match status" value="1"/>
</dbReference>
<proteinExistence type="predicted"/>
<dbReference type="PRINTS" id="PR00169">
    <property type="entry name" value="KCHANNEL"/>
</dbReference>
<dbReference type="Gene3D" id="3.30.710.10">
    <property type="entry name" value="Potassium Channel Kv1.1, Chain A"/>
    <property type="match status" value="1"/>
</dbReference>
<evidence type="ECO:0000256" key="8">
    <source>
        <dbReference type="SAM" id="MobiDB-lite"/>
    </source>
</evidence>
<evidence type="ECO:0000256" key="4">
    <source>
        <dbReference type="ARBA" id="ARBA00022989"/>
    </source>
</evidence>
<sequence length="388" mass="43463">MFISSGSSQGGSEGHGPTLSAHGSSHSFRQHHPYSSSSHHHHHGHTKDALGHSDRQRRKESPSGGGDLAATSTSPSSLANQQQQLSAPEAGAVVRQSSFRKQRPAGEGPKLEVKIAPDPIISTIPPSTPPGQTIMHRSPLRQHDLLTSAPLAMDVDNGDITDVVDGGGGGDNDGTLRVMGRFPGGGRYYPVDYPVEGGRYVPPDPYAIERSRRGRKRVILNVGGVKHEVLWRTLERMPHTRLGKLRECCSHESLMDLCDDYSLADNEYFFDRHPRSFASILNFYRTGKLHLVEEMCVLSFSEDLEYWGIDELYLESCCQHKYHQKKEHVYEEIRKEAESIRQRDEDDFGTGYCARWRQKVWDLLEKPTTSMAARVSPFLSVFFGFFFA</sequence>
<dbReference type="EMBL" id="PZQS01000010">
    <property type="protein sequence ID" value="PVD22863.1"/>
    <property type="molecule type" value="Genomic_DNA"/>
</dbReference>
<evidence type="ECO:0000313" key="11">
    <source>
        <dbReference type="Proteomes" id="UP000245119"/>
    </source>
</evidence>
<gene>
    <name evidence="10" type="ORF">C0Q70_16122</name>
</gene>
<dbReference type="SUPFAM" id="SSF54695">
    <property type="entry name" value="POZ domain"/>
    <property type="match status" value="1"/>
</dbReference>
<dbReference type="InterPro" id="IPR003971">
    <property type="entry name" value="K_chnl_volt-dep_Kv5/Kv9"/>
</dbReference>
<keyword evidence="2" id="KW-0813">Transport</keyword>
<keyword evidence="7" id="KW-0407">Ion channel</keyword>
<dbReference type="GO" id="GO:0005251">
    <property type="term" value="F:delayed rectifier potassium channel activity"/>
    <property type="evidence" value="ECO:0007669"/>
    <property type="project" value="TreeGrafter"/>
</dbReference>
<dbReference type="OrthoDB" id="296522at2759"/>
<feature type="compositionally biased region" description="Low complexity" evidence="8">
    <location>
        <begin position="68"/>
        <end position="88"/>
    </location>
</feature>
<keyword evidence="11" id="KW-1185">Reference proteome</keyword>
<evidence type="ECO:0000256" key="7">
    <source>
        <dbReference type="ARBA" id="ARBA00023303"/>
    </source>
</evidence>